<gene>
    <name evidence="3" type="ORF">SAMN05444008_11882</name>
</gene>
<organism evidence="3 4">
    <name type="scientific">Cnuella takakiae</name>
    <dbReference type="NCBI Taxonomy" id="1302690"/>
    <lineage>
        <taxon>Bacteria</taxon>
        <taxon>Pseudomonadati</taxon>
        <taxon>Bacteroidota</taxon>
        <taxon>Chitinophagia</taxon>
        <taxon>Chitinophagales</taxon>
        <taxon>Chitinophagaceae</taxon>
        <taxon>Cnuella</taxon>
    </lineage>
</organism>
<evidence type="ECO:0000313" key="3">
    <source>
        <dbReference type="EMBL" id="SHG12445.1"/>
    </source>
</evidence>
<keyword evidence="1" id="KW-0597">Phosphoprotein</keyword>
<dbReference type="GO" id="GO:0000160">
    <property type="term" value="P:phosphorelay signal transduction system"/>
    <property type="evidence" value="ECO:0007669"/>
    <property type="project" value="InterPro"/>
</dbReference>
<evidence type="ECO:0000313" key="4">
    <source>
        <dbReference type="Proteomes" id="UP000184368"/>
    </source>
</evidence>
<dbReference type="AlphaFoldDB" id="A0A1M5H948"/>
<dbReference type="Pfam" id="PF00072">
    <property type="entry name" value="Response_reg"/>
    <property type="match status" value="1"/>
</dbReference>
<sequence>MTKSTIVYADDDLDDLFIVEQAFAPFADQINLVHVPDGHVALKTLKKLCADGDEPCLVLLDMNMPVMDGRQTLMEMRRLEQLCNIPVAIFTTSSSISDQRFAQEWNARYFTKPLAYEELQQLARTFVRICADEVEK</sequence>
<feature type="modified residue" description="4-aspartylphosphate" evidence="1">
    <location>
        <position position="61"/>
    </location>
</feature>
<dbReference type="EMBL" id="FQUO01000018">
    <property type="protein sequence ID" value="SHG12445.1"/>
    <property type="molecule type" value="Genomic_DNA"/>
</dbReference>
<keyword evidence="4" id="KW-1185">Reference proteome</keyword>
<dbReference type="Proteomes" id="UP000184368">
    <property type="component" value="Unassembled WGS sequence"/>
</dbReference>
<evidence type="ECO:0000259" key="2">
    <source>
        <dbReference type="PROSITE" id="PS50110"/>
    </source>
</evidence>
<dbReference type="InterPro" id="IPR001789">
    <property type="entry name" value="Sig_transdc_resp-reg_receiver"/>
</dbReference>
<dbReference type="SUPFAM" id="SSF52172">
    <property type="entry name" value="CheY-like"/>
    <property type="match status" value="1"/>
</dbReference>
<dbReference type="InterPro" id="IPR011006">
    <property type="entry name" value="CheY-like_superfamily"/>
</dbReference>
<dbReference type="PANTHER" id="PTHR44520">
    <property type="entry name" value="RESPONSE REGULATOR RCP1-RELATED"/>
    <property type="match status" value="1"/>
</dbReference>
<dbReference type="OrthoDB" id="7631574at2"/>
<protein>
    <submittedName>
        <fullName evidence="3">Response regulator receiver domain-containing protein</fullName>
    </submittedName>
</protein>
<dbReference type="STRING" id="1302690.BUE76_03490"/>
<name>A0A1M5H948_9BACT</name>
<feature type="domain" description="Response regulatory" evidence="2">
    <location>
        <begin position="5"/>
        <end position="127"/>
    </location>
</feature>
<dbReference type="PROSITE" id="PS50110">
    <property type="entry name" value="RESPONSE_REGULATORY"/>
    <property type="match status" value="1"/>
</dbReference>
<proteinExistence type="predicted"/>
<reference evidence="3 4" key="1">
    <citation type="submission" date="2016-11" db="EMBL/GenBank/DDBJ databases">
        <authorList>
            <person name="Jaros S."/>
            <person name="Januszkiewicz K."/>
            <person name="Wedrychowicz H."/>
        </authorList>
    </citation>
    <scope>NUCLEOTIDE SEQUENCE [LARGE SCALE GENOMIC DNA]</scope>
    <source>
        <strain evidence="3 4">DSM 26897</strain>
    </source>
</reference>
<dbReference type="Gene3D" id="3.40.50.2300">
    <property type="match status" value="1"/>
</dbReference>
<dbReference type="InterPro" id="IPR052893">
    <property type="entry name" value="TCS_response_regulator"/>
</dbReference>
<dbReference type="PANTHER" id="PTHR44520:SF2">
    <property type="entry name" value="RESPONSE REGULATOR RCP1"/>
    <property type="match status" value="1"/>
</dbReference>
<dbReference type="RefSeq" id="WP_073046991.1">
    <property type="nucleotide sequence ID" value="NZ_FQUO01000018.1"/>
</dbReference>
<accession>A0A1M5H948</accession>
<dbReference type="SMART" id="SM00448">
    <property type="entry name" value="REC"/>
    <property type="match status" value="1"/>
</dbReference>
<evidence type="ECO:0000256" key="1">
    <source>
        <dbReference type="PROSITE-ProRule" id="PRU00169"/>
    </source>
</evidence>